<protein>
    <submittedName>
        <fullName evidence="8">S-(Hydroxymethyl)mycothiol dehydrogenase</fullName>
    </submittedName>
</protein>
<dbReference type="PROSITE" id="PS00059">
    <property type="entry name" value="ADH_ZINC"/>
    <property type="match status" value="1"/>
</dbReference>
<dbReference type="Proteomes" id="UP000035762">
    <property type="component" value="Unassembled WGS sequence"/>
</dbReference>
<comment type="cofactor">
    <cofactor evidence="1 6">
        <name>Zn(2+)</name>
        <dbReference type="ChEBI" id="CHEBI:29105"/>
    </cofactor>
</comment>
<dbReference type="AlphaFoldDB" id="A0A090MHB2"/>
<reference evidence="8 9" key="1">
    <citation type="journal article" date="2014" name="Genome Announc.">
        <title>Genome Sequence of Afipia felis Strain 76713, Isolated in Hospital Water Using an Amoeba Co-Culture Procedure.</title>
        <authorList>
            <person name="Benamar S."/>
            <person name="La Scola B."/>
            <person name="Croce O."/>
        </authorList>
    </citation>
    <scope>NUCLEOTIDE SEQUENCE [LARGE SCALE GENOMIC DNA]</scope>
    <source>
        <strain evidence="8 9">76713</strain>
    </source>
</reference>
<dbReference type="InterPro" id="IPR011032">
    <property type="entry name" value="GroES-like_sf"/>
</dbReference>
<evidence type="ECO:0000313" key="8">
    <source>
        <dbReference type="EMBL" id="CEG07020.1"/>
    </source>
</evidence>
<dbReference type="Pfam" id="PF00107">
    <property type="entry name" value="ADH_zinc_N"/>
    <property type="match status" value="1"/>
</dbReference>
<dbReference type="FunFam" id="3.40.50.720:FF:000003">
    <property type="entry name" value="S-(hydroxymethyl)glutathione dehydrogenase"/>
    <property type="match status" value="1"/>
</dbReference>
<comment type="similarity">
    <text evidence="6">Belongs to the zinc-containing alcohol dehydrogenase family.</text>
</comment>
<keyword evidence="9" id="KW-1185">Reference proteome</keyword>
<dbReference type="InterPro" id="IPR036291">
    <property type="entry name" value="NAD(P)-bd_dom_sf"/>
</dbReference>
<dbReference type="Gene3D" id="3.90.180.10">
    <property type="entry name" value="Medium-chain alcohol dehydrogenases, catalytic domain"/>
    <property type="match status" value="1"/>
</dbReference>
<dbReference type="InterPro" id="IPR013154">
    <property type="entry name" value="ADH-like_N"/>
</dbReference>
<dbReference type="SMART" id="SM00829">
    <property type="entry name" value="PKS_ER"/>
    <property type="match status" value="1"/>
</dbReference>
<evidence type="ECO:0000256" key="2">
    <source>
        <dbReference type="ARBA" id="ARBA00022723"/>
    </source>
</evidence>
<dbReference type="InterPro" id="IPR002328">
    <property type="entry name" value="ADH_Zn_CS"/>
</dbReference>
<dbReference type="GO" id="GO:0046294">
    <property type="term" value="P:formaldehyde catabolic process"/>
    <property type="evidence" value="ECO:0007669"/>
    <property type="project" value="TreeGrafter"/>
</dbReference>
<keyword evidence="5" id="KW-0520">NAD</keyword>
<keyword evidence="2 6" id="KW-0479">Metal-binding</keyword>
<sequence>MPLTYRAAILHAAKTPMTIEAVTATPLKPADVVVKIRAAGLCHTDLEVIDGGLRFPMPIVLGHEAAGVVEEVGPEARGVRKGDHVVLSWNPHCGHCFYCDRDTPILCETYLGEGPKGRGFDGDSRATLGDGRSLQHLMYLGAFGEYCVVPDQQAIVMPTEIPFDRACLIGCGVMTGAGAALNLNAIAHGDTVMVIGCGAVGLAAVQGARLAGAGAVVAVDLDPAKLTLAQKLGATHAINAKEQDVAAAGRELTNGRGVDVVIESAGSPAAFRVTTEAVRPGGQVIWLGKVDVQQDVSFRWGSLMQEKRIRRVSYGNARPRRDFPLLAQAYLDGRLELDALISRRIKLEDINAGFDALKRGKTIRSVVMFD</sequence>
<keyword evidence="3 6" id="KW-0862">Zinc</keyword>
<dbReference type="InterPro" id="IPR020843">
    <property type="entry name" value="ER"/>
</dbReference>
<evidence type="ECO:0000313" key="9">
    <source>
        <dbReference type="Proteomes" id="UP000035762"/>
    </source>
</evidence>
<dbReference type="EMBL" id="CCAZ020000001">
    <property type="protein sequence ID" value="CEG07020.1"/>
    <property type="molecule type" value="Genomic_DNA"/>
</dbReference>
<proteinExistence type="inferred from homology"/>
<dbReference type="STRING" id="1035.BN961_00401"/>
<dbReference type="GO" id="GO:0005829">
    <property type="term" value="C:cytosol"/>
    <property type="evidence" value="ECO:0007669"/>
    <property type="project" value="TreeGrafter"/>
</dbReference>
<dbReference type="RefSeq" id="WP_048755632.1">
    <property type="nucleotide sequence ID" value="NZ_CCAZ020000001.1"/>
</dbReference>
<evidence type="ECO:0000256" key="4">
    <source>
        <dbReference type="ARBA" id="ARBA00023002"/>
    </source>
</evidence>
<evidence type="ECO:0000256" key="3">
    <source>
        <dbReference type="ARBA" id="ARBA00022833"/>
    </source>
</evidence>
<evidence type="ECO:0000256" key="1">
    <source>
        <dbReference type="ARBA" id="ARBA00001947"/>
    </source>
</evidence>
<gene>
    <name evidence="8" type="ORF">BN961_00401</name>
</gene>
<dbReference type="GO" id="GO:0008270">
    <property type="term" value="F:zinc ion binding"/>
    <property type="evidence" value="ECO:0007669"/>
    <property type="project" value="InterPro"/>
</dbReference>
<dbReference type="GO" id="GO:0051903">
    <property type="term" value="F:S-(hydroxymethyl)glutathione dehydrogenase [NAD(P)+] activity"/>
    <property type="evidence" value="ECO:0007669"/>
    <property type="project" value="TreeGrafter"/>
</dbReference>
<dbReference type="CDD" id="cd08279">
    <property type="entry name" value="Zn_ADH_class_III"/>
    <property type="match status" value="1"/>
</dbReference>
<evidence type="ECO:0000256" key="6">
    <source>
        <dbReference type="RuleBase" id="RU361277"/>
    </source>
</evidence>
<dbReference type="OrthoDB" id="9770544at2"/>
<feature type="domain" description="Enoyl reductase (ER)" evidence="7">
    <location>
        <begin position="14"/>
        <end position="367"/>
    </location>
</feature>
<evidence type="ECO:0000256" key="5">
    <source>
        <dbReference type="ARBA" id="ARBA00023027"/>
    </source>
</evidence>
<dbReference type="Gene3D" id="3.40.50.720">
    <property type="entry name" value="NAD(P)-binding Rossmann-like Domain"/>
    <property type="match status" value="1"/>
</dbReference>
<organism evidence="8 9">
    <name type="scientific">Afipia felis</name>
    <name type="common">Cat scratch disease bacillus</name>
    <dbReference type="NCBI Taxonomy" id="1035"/>
    <lineage>
        <taxon>Bacteria</taxon>
        <taxon>Pseudomonadati</taxon>
        <taxon>Pseudomonadota</taxon>
        <taxon>Alphaproteobacteria</taxon>
        <taxon>Hyphomicrobiales</taxon>
        <taxon>Nitrobacteraceae</taxon>
        <taxon>Afipia</taxon>
    </lineage>
</organism>
<dbReference type="SUPFAM" id="SSF51735">
    <property type="entry name" value="NAD(P)-binding Rossmann-fold domains"/>
    <property type="match status" value="1"/>
</dbReference>
<dbReference type="Pfam" id="PF08240">
    <property type="entry name" value="ADH_N"/>
    <property type="match status" value="1"/>
</dbReference>
<comment type="caution">
    <text evidence="8">The sequence shown here is derived from an EMBL/GenBank/DDBJ whole genome shotgun (WGS) entry which is preliminary data.</text>
</comment>
<dbReference type="SUPFAM" id="SSF50129">
    <property type="entry name" value="GroES-like"/>
    <property type="match status" value="2"/>
</dbReference>
<accession>A0A090MHB2</accession>
<dbReference type="PANTHER" id="PTHR43880">
    <property type="entry name" value="ALCOHOL DEHYDROGENASE"/>
    <property type="match status" value="1"/>
</dbReference>
<dbReference type="InterPro" id="IPR013149">
    <property type="entry name" value="ADH-like_C"/>
</dbReference>
<name>A0A090MHB2_AFIFE</name>
<keyword evidence="4" id="KW-0560">Oxidoreductase</keyword>
<dbReference type="PANTHER" id="PTHR43880:SF12">
    <property type="entry name" value="ALCOHOL DEHYDROGENASE CLASS-3"/>
    <property type="match status" value="1"/>
</dbReference>
<evidence type="ECO:0000259" key="7">
    <source>
        <dbReference type="SMART" id="SM00829"/>
    </source>
</evidence>